<evidence type="ECO:0000256" key="2">
    <source>
        <dbReference type="ARBA" id="ARBA00006275"/>
    </source>
</evidence>
<reference evidence="9" key="1">
    <citation type="journal article" date="2019" name="Int. J. Syst. Evol. Microbiol.">
        <title>The Global Catalogue of Microorganisms (GCM) 10K type strain sequencing project: providing services to taxonomists for standard genome sequencing and annotation.</title>
        <authorList>
            <consortium name="The Broad Institute Genomics Platform"/>
            <consortium name="The Broad Institute Genome Sequencing Center for Infectious Disease"/>
            <person name="Wu L."/>
            <person name="Ma J."/>
        </authorList>
    </citation>
    <scope>NUCLEOTIDE SEQUENCE [LARGE SCALE GENOMIC DNA]</scope>
    <source>
        <strain evidence="9">JCM 16112</strain>
    </source>
</reference>
<evidence type="ECO:0000256" key="5">
    <source>
        <dbReference type="ARBA" id="ARBA00023237"/>
    </source>
</evidence>
<proteinExistence type="inferred from homology"/>
<gene>
    <name evidence="8" type="ORF">GCM10009119_31510</name>
</gene>
<comment type="similarity">
    <text evidence="2">Belongs to the SusD family.</text>
</comment>
<evidence type="ECO:0000256" key="1">
    <source>
        <dbReference type="ARBA" id="ARBA00004442"/>
    </source>
</evidence>
<dbReference type="Proteomes" id="UP001500469">
    <property type="component" value="Unassembled WGS sequence"/>
</dbReference>
<dbReference type="Pfam" id="PF07980">
    <property type="entry name" value="SusD_RagB"/>
    <property type="match status" value="1"/>
</dbReference>
<feature type="domain" description="SusD-like N-terminal" evidence="7">
    <location>
        <begin position="14"/>
        <end position="210"/>
    </location>
</feature>
<dbReference type="EMBL" id="BAAAFI010000040">
    <property type="protein sequence ID" value="GAA0880181.1"/>
    <property type="molecule type" value="Genomic_DNA"/>
</dbReference>
<keyword evidence="4" id="KW-0472">Membrane</keyword>
<feature type="domain" description="RagB/SusD" evidence="6">
    <location>
        <begin position="293"/>
        <end position="541"/>
    </location>
</feature>
<dbReference type="InterPro" id="IPR033985">
    <property type="entry name" value="SusD-like_N"/>
</dbReference>
<comment type="subcellular location">
    <subcellularLocation>
        <location evidence="1">Cell outer membrane</location>
    </subcellularLocation>
</comment>
<evidence type="ECO:0000256" key="3">
    <source>
        <dbReference type="ARBA" id="ARBA00022729"/>
    </source>
</evidence>
<dbReference type="InterPro" id="IPR012944">
    <property type="entry name" value="SusD_RagB_dom"/>
</dbReference>
<organism evidence="8 9">
    <name type="scientific">Algoriphagus jejuensis</name>
    <dbReference type="NCBI Taxonomy" id="419934"/>
    <lineage>
        <taxon>Bacteria</taxon>
        <taxon>Pseudomonadati</taxon>
        <taxon>Bacteroidota</taxon>
        <taxon>Cytophagia</taxon>
        <taxon>Cytophagales</taxon>
        <taxon>Cyclobacteriaceae</taxon>
        <taxon>Algoriphagus</taxon>
    </lineage>
</organism>
<keyword evidence="3" id="KW-0732">Signal</keyword>
<evidence type="ECO:0000256" key="4">
    <source>
        <dbReference type="ARBA" id="ARBA00023136"/>
    </source>
</evidence>
<sequence length="541" mass="60832">MLILGLSAMASCSDYLEEDVISAIGNDYLNTPKGLNDGINAAYSTMRLWYGTERGTNFTEFGTDLLTNGADGSWKFMNTYTNQFDSQNGHVRELWDGLYTGINTCNAVLDRSLDITGVNAQTLAQRRAEAKFIRAHHYFLLVQLFGGVDLQLSETKVPTKQVSRASVAQIYAAIIQDLTEAIPDLEAKNKSADYGRATRPAAEHLLGRVYITKGTSEAADPSDFAKAEPLLQSVINNYGFILLPDFANVHAFGNEMNNEVVYAIQYTRDPLTNGGGNNSHVFYLMEYDVQPGMQRDTENGRPFKRYKSTNYTLNTIFADRVNDSRYKKTFVDHFKSNKPGTYNTTFDKSKATVTFAQGDTTIWLPGYNMSAAERAKKPYQVMTPEMYTERIFPSLKKHLDPGRVDRTQFEGGRDYIAMRLADTYLLLAEAQFRQGKIADATANINKVRRRAAFSGKEAAMEITAAQLTFDFITEERGRELMGEQTRWLDLKRWGILIDRVKMYNPEGAPNIQAYHALRPIPQNQIDRAEGEASGFPQNPGY</sequence>
<accession>A0ABP3YFJ2</accession>
<evidence type="ECO:0008006" key="10">
    <source>
        <dbReference type="Google" id="ProtNLM"/>
    </source>
</evidence>
<evidence type="ECO:0000313" key="8">
    <source>
        <dbReference type="EMBL" id="GAA0880181.1"/>
    </source>
</evidence>
<dbReference type="SUPFAM" id="SSF48452">
    <property type="entry name" value="TPR-like"/>
    <property type="match status" value="1"/>
</dbReference>
<dbReference type="Gene3D" id="1.25.40.390">
    <property type="match status" value="1"/>
</dbReference>
<name>A0ABP3YFJ2_9BACT</name>
<evidence type="ECO:0000259" key="6">
    <source>
        <dbReference type="Pfam" id="PF07980"/>
    </source>
</evidence>
<dbReference type="Pfam" id="PF14322">
    <property type="entry name" value="SusD-like_3"/>
    <property type="match status" value="1"/>
</dbReference>
<keyword evidence="5" id="KW-0998">Cell outer membrane</keyword>
<evidence type="ECO:0000313" key="9">
    <source>
        <dbReference type="Proteomes" id="UP001500469"/>
    </source>
</evidence>
<evidence type="ECO:0000259" key="7">
    <source>
        <dbReference type="Pfam" id="PF14322"/>
    </source>
</evidence>
<protein>
    <recommendedName>
        <fullName evidence="10">Outer membrane starch-binding protein</fullName>
    </recommendedName>
</protein>
<keyword evidence="9" id="KW-1185">Reference proteome</keyword>
<comment type="caution">
    <text evidence="8">The sequence shown here is derived from an EMBL/GenBank/DDBJ whole genome shotgun (WGS) entry which is preliminary data.</text>
</comment>
<dbReference type="InterPro" id="IPR011990">
    <property type="entry name" value="TPR-like_helical_dom_sf"/>
</dbReference>